<dbReference type="SUPFAM" id="SSF82861">
    <property type="entry name" value="Mechanosensitive channel protein MscS (YggB), transmembrane region"/>
    <property type="match status" value="1"/>
</dbReference>
<name>A0A370HTR6_9HYPH</name>
<dbReference type="AlphaFoldDB" id="A0A370HTR6"/>
<feature type="transmembrane region" description="Helical" evidence="8">
    <location>
        <begin position="682"/>
        <end position="711"/>
    </location>
</feature>
<dbReference type="PANTHER" id="PTHR30347:SF9">
    <property type="entry name" value="MINICONDUCTANCE MECHANOSENSITIVE CHANNEL MSCM"/>
    <property type="match status" value="1"/>
</dbReference>
<feature type="transmembrane region" description="Helical" evidence="8">
    <location>
        <begin position="599"/>
        <end position="624"/>
    </location>
</feature>
<dbReference type="GO" id="GO:0005886">
    <property type="term" value="C:plasma membrane"/>
    <property type="evidence" value="ECO:0007669"/>
    <property type="project" value="UniProtKB-SubCell"/>
</dbReference>
<evidence type="ECO:0000256" key="3">
    <source>
        <dbReference type="ARBA" id="ARBA00022475"/>
    </source>
</evidence>
<evidence type="ECO:0000259" key="11">
    <source>
        <dbReference type="Pfam" id="PF21082"/>
    </source>
</evidence>
<dbReference type="Proteomes" id="UP000254925">
    <property type="component" value="Unassembled WGS sequence"/>
</dbReference>
<feature type="domain" description="Mechanosensitive ion channel MscS C-terminal" evidence="11">
    <location>
        <begin position="773"/>
        <end position="850"/>
    </location>
</feature>
<feature type="region of interest" description="Disordered" evidence="7">
    <location>
        <begin position="170"/>
        <end position="195"/>
    </location>
</feature>
<evidence type="ECO:0000256" key="5">
    <source>
        <dbReference type="ARBA" id="ARBA00022989"/>
    </source>
</evidence>
<feature type="transmembrane region" description="Helical" evidence="8">
    <location>
        <begin position="324"/>
        <end position="349"/>
    </location>
</feature>
<feature type="compositionally biased region" description="Low complexity" evidence="7">
    <location>
        <begin position="66"/>
        <end position="81"/>
    </location>
</feature>
<evidence type="ECO:0000256" key="1">
    <source>
        <dbReference type="ARBA" id="ARBA00004651"/>
    </source>
</evidence>
<keyword evidence="5 8" id="KW-1133">Transmembrane helix</keyword>
<dbReference type="Pfam" id="PF00924">
    <property type="entry name" value="MS_channel_2nd"/>
    <property type="match status" value="1"/>
</dbReference>
<dbReference type="Pfam" id="PF12607">
    <property type="entry name" value="DUF3772"/>
    <property type="match status" value="1"/>
</dbReference>
<keyword evidence="4 8" id="KW-0812">Transmembrane</keyword>
<comment type="similarity">
    <text evidence="2">Belongs to the MscS (TC 1.A.23) family.</text>
</comment>
<feature type="transmembrane region" description="Helical" evidence="8">
    <location>
        <begin position="513"/>
        <end position="533"/>
    </location>
</feature>
<dbReference type="InterPro" id="IPR049278">
    <property type="entry name" value="MS_channel_C"/>
</dbReference>
<protein>
    <submittedName>
        <fullName evidence="12">Small-conductance mechanosensitive channel</fullName>
    </submittedName>
</protein>
<dbReference type="SUPFAM" id="SSF50182">
    <property type="entry name" value="Sm-like ribonucleoproteins"/>
    <property type="match status" value="1"/>
</dbReference>
<evidence type="ECO:0000256" key="2">
    <source>
        <dbReference type="ARBA" id="ARBA00008017"/>
    </source>
</evidence>
<organism evidence="12 13">
    <name type="scientific">Microvirga subterranea</name>
    <dbReference type="NCBI Taxonomy" id="186651"/>
    <lineage>
        <taxon>Bacteria</taxon>
        <taxon>Pseudomonadati</taxon>
        <taxon>Pseudomonadota</taxon>
        <taxon>Alphaproteobacteria</taxon>
        <taxon>Hyphomicrobiales</taxon>
        <taxon>Methylobacteriaceae</taxon>
        <taxon>Microvirga</taxon>
    </lineage>
</organism>
<keyword evidence="3" id="KW-1003">Cell membrane</keyword>
<feature type="compositionally biased region" description="Pro residues" evidence="7">
    <location>
        <begin position="82"/>
        <end position="105"/>
    </location>
</feature>
<feature type="transmembrane region" description="Helical" evidence="8">
    <location>
        <begin position="281"/>
        <end position="300"/>
    </location>
</feature>
<dbReference type="Pfam" id="PF21082">
    <property type="entry name" value="MS_channel_3rd"/>
    <property type="match status" value="1"/>
</dbReference>
<dbReference type="InterPro" id="IPR052702">
    <property type="entry name" value="MscS-like_channel"/>
</dbReference>
<sequence length="892" mass="95558">MLFIPPGFFLPCVRRAASFRLIDSHNRPSTNGNKADGMTNTGMRRLLGAVLVSVGMAAGGWALAQQNPAPAPAQPSAQAQPQTPPSPPQAAAPAPAPAEAPPPPLSADTKAARAKLDGYKADLDQKERALEGRVLPDADLQNLRQQIEPIIADIRAVIDEQAPKLEASKARLSQLGPKPKDGQPEESADVARDRAEREAAVAEFDETQRLGRARLVQAEQLIAKISDQRRSGFTRALFARTEGLLSPDLWLDALQAIPRELRAQRTTLSDTLSQLERNTTLGVLLVLGLAIGIGIALYVGRRSLAPRVVRRDPALTDPARRSRLLAALGVLLLGAVPAIAGSWIVWIAFDSSNIFPSRLELVVGALLRGIAFIAFVRALIDAILAPDHASWRLISVSNASADRIMNFSVTLATIMVAGKVLESFNQAIAAALPITVITRAVFALVSALLFAELLRRFAARATQEEACLGPYVAPEVDIGGPIRTVGWLAVAIVVGSVLGGYVALASFMVDQAVWISIIIALLILTIALADEFIGGSLRGPSRLATTLQANTGLRRRSLEQIGVLASGVARLCLIIMAILLVLAPWGIESTDLMGSLRAIFFGFTVGDVTISLSSILIAALLFTAGFTLTRVIQRWLDNTFLPATELDAGLRNSIRTAAGYVGIISAAVIAFTYLGLSLERVTIVAGALSVGIGFGLQSIVNNFISGLILLWERPIRVGDLVVVGDGEGYVRRINVRSTEIQTGDRSTLIVPNSNLISGIVRNRVRNDRVGRVLVSIPVPRATDPDQVAEIMRKAALAHREVMSEPTPRVFFKKATENTIDFDLVCFVDDIDAAGRVSSDLYFEIFRKLRKIGAPPPEPASSAREPEEAAEKPAPAEQGEDEALTLLKDKSPA</sequence>
<dbReference type="InterPro" id="IPR023408">
    <property type="entry name" value="MscS_beta-dom_sf"/>
</dbReference>
<dbReference type="InterPro" id="IPR006685">
    <property type="entry name" value="MscS_channel_2nd"/>
</dbReference>
<feature type="domain" description="DUF3772" evidence="10">
    <location>
        <begin position="213"/>
        <end position="266"/>
    </location>
</feature>
<dbReference type="InterPro" id="IPR011066">
    <property type="entry name" value="MscS_channel_C_sf"/>
</dbReference>
<evidence type="ECO:0000256" key="7">
    <source>
        <dbReference type="SAM" id="MobiDB-lite"/>
    </source>
</evidence>
<evidence type="ECO:0000256" key="8">
    <source>
        <dbReference type="SAM" id="Phobius"/>
    </source>
</evidence>
<comment type="caution">
    <text evidence="12">The sequence shown here is derived from an EMBL/GenBank/DDBJ whole genome shotgun (WGS) entry which is preliminary data.</text>
</comment>
<dbReference type="SUPFAM" id="SSF82689">
    <property type="entry name" value="Mechanosensitive channel protein MscS (YggB), C-terminal domain"/>
    <property type="match status" value="1"/>
</dbReference>
<evidence type="ECO:0000313" key="13">
    <source>
        <dbReference type="Proteomes" id="UP000254925"/>
    </source>
</evidence>
<evidence type="ECO:0000256" key="4">
    <source>
        <dbReference type="ARBA" id="ARBA00022692"/>
    </source>
</evidence>
<evidence type="ECO:0000313" key="12">
    <source>
        <dbReference type="EMBL" id="RDI61919.1"/>
    </source>
</evidence>
<dbReference type="GO" id="GO:0008381">
    <property type="term" value="F:mechanosensitive monoatomic ion channel activity"/>
    <property type="evidence" value="ECO:0007669"/>
    <property type="project" value="UniProtKB-ARBA"/>
</dbReference>
<reference evidence="12 13" key="1">
    <citation type="submission" date="2018-07" db="EMBL/GenBank/DDBJ databases">
        <title>Genomic Encyclopedia of Type Strains, Phase IV (KMG-IV): sequencing the most valuable type-strain genomes for metagenomic binning, comparative biology and taxonomic classification.</title>
        <authorList>
            <person name="Goeker M."/>
        </authorList>
    </citation>
    <scope>NUCLEOTIDE SEQUENCE [LARGE SCALE GENOMIC DNA]</scope>
    <source>
        <strain evidence="12 13">DSM 14364</strain>
    </source>
</reference>
<dbReference type="Gene3D" id="2.30.30.60">
    <property type="match status" value="1"/>
</dbReference>
<keyword evidence="6 8" id="KW-0472">Membrane</keyword>
<dbReference type="InterPro" id="IPR010920">
    <property type="entry name" value="LSM_dom_sf"/>
</dbReference>
<dbReference type="Gene3D" id="1.10.287.1260">
    <property type="match status" value="1"/>
</dbReference>
<dbReference type="Gene3D" id="3.30.70.100">
    <property type="match status" value="1"/>
</dbReference>
<accession>A0A370HTR6</accession>
<feature type="region of interest" description="Disordered" evidence="7">
    <location>
        <begin position="851"/>
        <end position="892"/>
    </location>
</feature>
<evidence type="ECO:0000259" key="9">
    <source>
        <dbReference type="Pfam" id="PF00924"/>
    </source>
</evidence>
<dbReference type="EMBL" id="QQBB01000001">
    <property type="protein sequence ID" value="RDI61919.1"/>
    <property type="molecule type" value="Genomic_DNA"/>
</dbReference>
<feature type="transmembrane region" description="Helical" evidence="8">
    <location>
        <begin position="657"/>
        <end position="676"/>
    </location>
</feature>
<dbReference type="InterPro" id="IPR022249">
    <property type="entry name" value="DUF3772"/>
</dbReference>
<feature type="domain" description="Mechanosensitive ion channel MscS" evidence="9">
    <location>
        <begin position="699"/>
        <end position="762"/>
    </location>
</feature>
<evidence type="ECO:0000259" key="10">
    <source>
        <dbReference type="Pfam" id="PF12607"/>
    </source>
</evidence>
<keyword evidence="13" id="KW-1185">Reference proteome</keyword>
<feature type="compositionally biased region" description="Basic and acidic residues" evidence="7">
    <location>
        <begin position="178"/>
        <end position="195"/>
    </location>
</feature>
<feature type="transmembrane region" description="Helical" evidence="8">
    <location>
        <begin position="563"/>
        <end position="587"/>
    </location>
</feature>
<dbReference type="InterPro" id="IPR011014">
    <property type="entry name" value="MscS_channel_TM-2"/>
</dbReference>
<feature type="region of interest" description="Disordered" evidence="7">
    <location>
        <begin position="66"/>
        <end position="111"/>
    </location>
</feature>
<feature type="transmembrane region" description="Helical" evidence="8">
    <location>
        <begin position="427"/>
        <end position="451"/>
    </location>
</feature>
<feature type="transmembrane region" description="Helical" evidence="8">
    <location>
        <begin position="485"/>
        <end position="507"/>
    </location>
</feature>
<evidence type="ECO:0000256" key="6">
    <source>
        <dbReference type="ARBA" id="ARBA00023136"/>
    </source>
</evidence>
<feature type="transmembrane region" description="Helical" evidence="8">
    <location>
        <begin position="361"/>
        <end position="384"/>
    </location>
</feature>
<gene>
    <name evidence="12" type="ORF">DES45_101177</name>
</gene>
<comment type="subcellular location">
    <subcellularLocation>
        <location evidence="1">Cell membrane</location>
        <topology evidence="1">Multi-pass membrane protein</topology>
    </subcellularLocation>
</comment>
<dbReference type="PANTHER" id="PTHR30347">
    <property type="entry name" value="POTASSIUM CHANNEL RELATED"/>
    <property type="match status" value="1"/>
</dbReference>
<proteinExistence type="inferred from homology"/>
<feature type="transmembrane region" description="Helical" evidence="8">
    <location>
        <begin position="404"/>
        <end position="421"/>
    </location>
</feature>